<feature type="domain" description="AMP-binding enzyme C-terminal" evidence="4">
    <location>
        <begin position="371"/>
        <end position="444"/>
    </location>
</feature>
<dbReference type="AlphaFoldDB" id="A0A934M494"/>
<dbReference type="GO" id="GO:0006631">
    <property type="term" value="P:fatty acid metabolic process"/>
    <property type="evidence" value="ECO:0007669"/>
    <property type="project" value="TreeGrafter"/>
</dbReference>
<evidence type="ECO:0000256" key="2">
    <source>
        <dbReference type="ARBA" id="ARBA00022598"/>
    </source>
</evidence>
<dbReference type="Proteomes" id="UP000622687">
    <property type="component" value="Unassembled WGS sequence"/>
</dbReference>
<dbReference type="PANTHER" id="PTHR43201">
    <property type="entry name" value="ACYL-COA SYNTHETASE"/>
    <property type="match status" value="1"/>
</dbReference>
<dbReference type="EMBL" id="JAEEGB010000006">
    <property type="protein sequence ID" value="MBI6872368.1"/>
    <property type="molecule type" value="Genomic_DNA"/>
</dbReference>
<dbReference type="InterPro" id="IPR045851">
    <property type="entry name" value="AMP-bd_C_sf"/>
</dbReference>
<dbReference type="InterPro" id="IPR042099">
    <property type="entry name" value="ANL_N_sf"/>
</dbReference>
<evidence type="ECO:0000259" key="3">
    <source>
        <dbReference type="Pfam" id="PF00501"/>
    </source>
</evidence>
<protein>
    <submittedName>
        <fullName evidence="5">AMP-binding protein</fullName>
    </submittedName>
</protein>
<comment type="caution">
    <text evidence="5">The sequence shown here is derived from an EMBL/GenBank/DDBJ whole genome shotgun (WGS) entry which is preliminary data.</text>
</comment>
<dbReference type="Pfam" id="PF13193">
    <property type="entry name" value="AMP-binding_C"/>
    <property type="match status" value="1"/>
</dbReference>
<name>A0A934M494_9CLOT</name>
<dbReference type="SUPFAM" id="SSF56801">
    <property type="entry name" value="Acetyl-CoA synthetase-like"/>
    <property type="match status" value="1"/>
</dbReference>
<dbReference type="PANTHER" id="PTHR43201:SF5">
    <property type="entry name" value="MEDIUM-CHAIN ACYL-COA LIGASE ACSF2, MITOCHONDRIAL"/>
    <property type="match status" value="1"/>
</dbReference>
<comment type="similarity">
    <text evidence="1">Belongs to the ATP-dependent AMP-binding enzyme family.</text>
</comment>
<reference evidence="5" key="1">
    <citation type="submission" date="2020-12" db="EMBL/GenBank/DDBJ databases">
        <title>Clostridium thailandense sp. nov., a novel acetogenic bacterium isolated from peat land soil in Thailand.</title>
        <authorList>
            <person name="Chaikitkaew S."/>
            <person name="Birkeland N.K."/>
        </authorList>
    </citation>
    <scope>NUCLEOTIDE SEQUENCE</scope>
    <source>
        <strain evidence="5">DSM 17425</strain>
    </source>
</reference>
<proteinExistence type="inferred from homology"/>
<dbReference type="RefSeq" id="WP_211141873.1">
    <property type="nucleotide sequence ID" value="NZ_JAEEGB010000006.1"/>
</dbReference>
<evidence type="ECO:0000313" key="6">
    <source>
        <dbReference type="Proteomes" id="UP000622687"/>
    </source>
</evidence>
<keyword evidence="2" id="KW-0436">Ligase</keyword>
<accession>A0A934M494</accession>
<keyword evidence="6" id="KW-1185">Reference proteome</keyword>
<sequence>MLIFSGIYKNANENPFKLCMSLENTKITYEELVKSIDEKAEILSVMYAKGAKVIIKNKNPINTLINFLACSRAGLISIPVDIKMLPITLEKITDMINPCCIIDDEFMYNDCEKQAIKKHEAKDFAKEDSFIFSGVKDTDVFLGALSSGTTGHNKVIYRDHISWTNAFKYQSEIFHISCKDTLFLVGSLCYTANLNSAIHILNEGGSIVFSKSIYPKTWINEIEKNNVSSIFMVPAHYRLFLKELKDNIYNVKSLLSCGDKLDMNTISILKERFPKAQICEYYGASELGHISYINFGEDFKIDSVGKAFPQVEFWIEDDLIWVKSPYIAPDFRPKATVGDIGRIDKAHNLYLMGRKNNTINKGGVKVLPYNIEKVLNEHPKVLKSFVFGVKHSIKGQEIAAIILPKDNELTVKEVMEYCRKNLESHCYPQKVKIVKDLKLNLSGKIDRLELIKILNT</sequence>
<organism evidence="5 6">
    <name type="scientific">Clostridium aciditolerans</name>
    <dbReference type="NCBI Taxonomy" id="339861"/>
    <lineage>
        <taxon>Bacteria</taxon>
        <taxon>Bacillati</taxon>
        <taxon>Bacillota</taxon>
        <taxon>Clostridia</taxon>
        <taxon>Eubacteriales</taxon>
        <taxon>Clostridiaceae</taxon>
        <taxon>Clostridium</taxon>
    </lineage>
</organism>
<evidence type="ECO:0000259" key="4">
    <source>
        <dbReference type="Pfam" id="PF13193"/>
    </source>
</evidence>
<dbReference type="GO" id="GO:0031956">
    <property type="term" value="F:medium-chain fatty acid-CoA ligase activity"/>
    <property type="evidence" value="ECO:0007669"/>
    <property type="project" value="TreeGrafter"/>
</dbReference>
<evidence type="ECO:0000313" key="5">
    <source>
        <dbReference type="EMBL" id="MBI6872368.1"/>
    </source>
</evidence>
<dbReference type="Gene3D" id="3.40.50.12780">
    <property type="entry name" value="N-terminal domain of ligase-like"/>
    <property type="match status" value="1"/>
</dbReference>
<dbReference type="Gene3D" id="3.30.300.30">
    <property type="match status" value="1"/>
</dbReference>
<dbReference type="InterPro" id="IPR000873">
    <property type="entry name" value="AMP-dep_synth/lig_dom"/>
</dbReference>
<feature type="domain" description="AMP-dependent synthetase/ligase" evidence="3">
    <location>
        <begin position="9"/>
        <end position="318"/>
    </location>
</feature>
<gene>
    <name evidence="5" type="ORF">I6U51_06555</name>
</gene>
<evidence type="ECO:0000256" key="1">
    <source>
        <dbReference type="ARBA" id="ARBA00006432"/>
    </source>
</evidence>
<dbReference type="InterPro" id="IPR025110">
    <property type="entry name" value="AMP-bd_C"/>
</dbReference>
<dbReference type="Pfam" id="PF00501">
    <property type="entry name" value="AMP-binding"/>
    <property type="match status" value="1"/>
</dbReference>